<evidence type="ECO:0000256" key="12">
    <source>
        <dbReference type="SAM" id="Coils"/>
    </source>
</evidence>
<evidence type="ECO:0000256" key="2">
    <source>
        <dbReference type="ARBA" id="ARBA00022475"/>
    </source>
</evidence>
<protein>
    <submittedName>
        <fullName evidence="17">Chemotaxis protein</fullName>
    </submittedName>
    <submittedName>
        <fullName evidence="18">Serine chemoreceptor protein</fullName>
    </submittedName>
</protein>
<dbReference type="CDD" id="cd06225">
    <property type="entry name" value="HAMP"/>
    <property type="match status" value="1"/>
</dbReference>
<evidence type="ECO:0000313" key="18">
    <source>
        <dbReference type="EMBL" id="STC85955.1"/>
    </source>
</evidence>
<comment type="similarity">
    <text evidence="10">Belongs to the methyl-accepting chemotaxis (MCP) protein family.</text>
</comment>
<reference evidence="17 19" key="1">
    <citation type="submission" date="2016-06" db="EMBL/GenBank/DDBJ databases">
        <title>Complete genome sequence of Edwardsiella hoshinae ATCC 35051.</title>
        <authorList>
            <person name="Reichley S.R."/>
            <person name="Waldbieser G.C."/>
            <person name="Lawrence M.L."/>
            <person name="Griffin M.J."/>
        </authorList>
    </citation>
    <scope>NUCLEOTIDE SEQUENCE [LARGE SCALE GENOMIC DNA]</scope>
    <source>
        <strain evidence="17 19">ATCC 35051</strain>
    </source>
</reference>
<dbReference type="STRING" id="93378.A9798_04730"/>
<dbReference type="PRINTS" id="PR00260">
    <property type="entry name" value="CHEMTRNSDUCR"/>
</dbReference>
<dbReference type="PANTHER" id="PTHR43531">
    <property type="entry name" value="PROTEIN ICFG"/>
    <property type="match status" value="1"/>
</dbReference>
<dbReference type="OrthoDB" id="9765776at2"/>
<keyword evidence="9 11" id="KW-0807">Transducer</keyword>
<dbReference type="InterPro" id="IPR004089">
    <property type="entry name" value="MCPsignal_dom"/>
</dbReference>
<dbReference type="EMBL" id="CP016043">
    <property type="protein sequence ID" value="AOV96317.1"/>
    <property type="molecule type" value="Genomic_DNA"/>
</dbReference>
<reference evidence="18 20" key="2">
    <citation type="submission" date="2018-06" db="EMBL/GenBank/DDBJ databases">
        <authorList>
            <consortium name="Pathogen Informatics"/>
            <person name="Doyle S."/>
        </authorList>
    </citation>
    <scope>NUCLEOTIDE SEQUENCE [LARGE SCALE GENOMIC DNA]</scope>
    <source>
        <strain evidence="18 20">NCTC12121</strain>
    </source>
</reference>
<evidence type="ECO:0000259" key="15">
    <source>
        <dbReference type="PROSITE" id="PS50111"/>
    </source>
</evidence>
<feature type="domain" description="HAMP" evidence="16">
    <location>
        <begin position="213"/>
        <end position="265"/>
    </location>
</feature>
<keyword evidence="6 14" id="KW-0812">Transmembrane</keyword>
<dbReference type="Pfam" id="PF00015">
    <property type="entry name" value="MCPsignal"/>
    <property type="match status" value="1"/>
</dbReference>
<proteinExistence type="inferred from homology"/>
<comment type="subcellular location">
    <subcellularLocation>
        <location evidence="1">Cell inner membrane</location>
        <topology evidence="1">Multi-pass membrane protein</topology>
    </subcellularLocation>
</comment>
<dbReference type="AlphaFoldDB" id="A0A376DAF1"/>
<dbReference type="Proteomes" id="UP000255248">
    <property type="component" value="Unassembled WGS sequence"/>
</dbReference>
<keyword evidence="4" id="KW-0145">Chemotaxis</keyword>
<evidence type="ECO:0000256" key="10">
    <source>
        <dbReference type="ARBA" id="ARBA00029447"/>
    </source>
</evidence>
<sequence length="556" mass="60129">MFERLKISRGLMAVLALFCGLQIFSGIWSLRDASTTDTRLDEISRGFNQIMAMDRAYASITQIREEIMKDALALSAHGNDANARTSLNNLPQRLTDVDQEMENFYTLSHDSGHDNGRAEKVKGLYSKARADLVAMIEHLQNNDINGFQSILQNHSSSGFMSSLDEASDYVAKQIIQPASQAASANYHQIIPLTIGFMLLFIAITVLVMYWVQRYIIARIQQVIAYQAEIAHGNLAIDIQTRGDTEISQLMQGLRHMRDELAHMVGAVRNGTNHIFTGVQEIAAGNNDLSSRTEEQASSLEETASSMEQISSTVKNNAESAREATELVQKASAIAVNGGEITRKMVSTMTEIAESSRKIGDITGVIDGIAFQTNILALNAAVEAARAGEQGRGFAVVAGEVRNLAQRSAQAAKEIKGLIDASVSRVEQGNQLVENVSQSMGDIVTSVHHIADTMQEISSASEEQSRGIAQIAQAINEMDKVTQQNAALVEQSAAAAGALEEQADRLNQTVAQFKITSQESVIASSATASSAGPLPAAPKKSPLPARESSDDDNWDTF</sequence>
<dbReference type="RefSeq" id="WP_024523295.1">
    <property type="nucleotide sequence ID" value="NZ_CP016043.1"/>
</dbReference>
<dbReference type="SUPFAM" id="SSF47170">
    <property type="entry name" value="Aspartate receptor, ligand-binding domain"/>
    <property type="match status" value="1"/>
</dbReference>
<feature type="region of interest" description="Disordered" evidence="13">
    <location>
        <begin position="521"/>
        <end position="556"/>
    </location>
</feature>
<dbReference type="EMBL" id="UFXZ01000001">
    <property type="protein sequence ID" value="STC85955.1"/>
    <property type="molecule type" value="Genomic_DNA"/>
</dbReference>
<evidence type="ECO:0000256" key="11">
    <source>
        <dbReference type="PROSITE-ProRule" id="PRU00284"/>
    </source>
</evidence>
<evidence type="ECO:0000313" key="17">
    <source>
        <dbReference type="EMBL" id="AOV96317.1"/>
    </source>
</evidence>
<feature type="domain" description="Methyl-accepting transducer" evidence="15">
    <location>
        <begin position="270"/>
        <end position="499"/>
    </location>
</feature>
<evidence type="ECO:0000256" key="9">
    <source>
        <dbReference type="ARBA" id="ARBA00023224"/>
    </source>
</evidence>
<evidence type="ECO:0000313" key="19">
    <source>
        <dbReference type="Proteomes" id="UP000175893"/>
    </source>
</evidence>
<dbReference type="SUPFAM" id="SSF58104">
    <property type="entry name" value="Methyl-accepting chemotaxis protein (MCP) signaling domain"/>
    <property type="match status" value="1"/>
</dbReference>
<feature type="compositionally biased region" description="Polar residues" evidence="13">
    <location>
        <begin position="295"/>
        <end position="305"/>
    </location>
</feature>
<dbReference type="SMART" id="SM00304">
    <property type="entry name" value="HAMP"/>
    <property type="match status" value="1"/>
</dbReference>
<dbReference type="PROSITE" id="PS50885">
    <property type="entry name" value="HAMP"/>
    <property type="match status" value="1"/>
</dbReference>
<dbReference type="InterPro" id="IPR035440">
    <property type="entry name" value="4HB_MCP_dom_sf"/>
</dbReference>
<dbReference type="GO" id="GO:0005886">
    <property type="term" value="C:plasma membrane"/>
    <property type="evidence" value="ECO:0007669"/>
    <property type="project" value="UniProtKB-SubCell"/>
</dbReference>
<evidence type="ECO:0000313" key="20">
    <source>
        <dbReference type="Proteomes" id="UP000255248"/>
    </source>
</evidence>
<evidence type="ECO:0000256" key="5">
    <source>
        <dbReference type="ARBA" id="ARBA00022519"/>
    </source>
</evidence>
<keyword evidence="3" id="KW-0488">Methylation</keyword>
<evidence type="ECO:0000256" key="4">
    <source>
        <dbReference type="ARBA" id="ARBA00022500"/>
    </source>
</evidence>
<dbReference type="SMART" id="SM00283">
    <property type="entry name" value="MA"/>
    <property type="match status" value="1"/>
</dbReference>
<dbReference type="PROSITE" id="PS50111">
    <property type="entry name" value="CHEMOTAXIS_TRANSDUC_2"/>
    <property type="match status" value="1"/>
</dbReference>
<dbReference type="InterPro" id="IPR003660">
    <property type="entry name" value="HAMP_dom"/>
</dbReference>
<evidence type="ECO:0000256" key="14">
    <source>
        <dbReference type="SAM" id="Phobius"/>
    </source>
</evidence>
<dbReference type="CDD" id="cd11386">
    <property type="entry name" value="MCP_signal"/>
    <property type="match status" value="1"/>
</dbReference>
<keyword evidence="12" id="KW-0175">Coiled coil</keyword>
<evidence type="ECO:0000256" key="3">
    <source>
        <dbReference type="ARBA" id="ARBA00022481"/>
    </source>
</evidence>
<dbReference type="GO" id="GO:0006935">
    <property type="term" value="P:chemotaxis"/>
    <property type="evidence" value="ECO:0007669"/>
    <property type="project" value="UniProtKB-KW"/>
</dbReference>
<dbReference type="InterPro" id="IPR004090">
    <property type="entry name" value="Chemotax_Me-accpt_rcpt"/>
</dbReference>
<dbReference type="Pfam" id="PF02203">
    <property type="entry name" value="TarH"/>
    <property type="match status" value="1"/>
</dbReference>
<name>A0A376DAF1_9GAMM</name>
<dbReference type="PANTHER" id="PTHR43531:SF14">
    <property type="entry name" value="METHYL-ACCEPTING CHEMOTAXIS PROTEIN I-RELATED"/>
    <property type="match status" value="1"/>
</dbReference>
<evidence type="ECO:0000256" key="8">
    <source>
        <dbReference type="ARBA" id="ARBA00023136"/>
    </source>
</evidence>
<evidence type="ECO:0000256" key="6">
    <source>
        <dbReference type="ARBA" id="ARBA00022692"/>
    </source>
</evidence>
<accession>A0A376DAF1</accession>
<feature type="coiled-coil region" evidence="12">
    <location>
        <begin position="470"/>
        <end position="515"/>
    </location>
</feature>
<evidence type="ECO:0000256" key="7">
    <source>
        <dbReference type="ARBA" id="ARBA00022989"/>
    </source>
</evidence>
<dbReference type="GO" id="GO:0007165">
    <property type="term" value="P:signal transduction"/>
    <property type="evidence" value="ECO:0007669"/>
    <property type="project" value="UniProtKB-KW"/>
</dbReference>
<dbReference type="KEGG" id="eho:A9798_04730"/>
<keyword evidence="2" id="KW-1003">Cell membrane</keyword>
<organism evidence="18 20">
    <name type="scientific">Edwardsiella hoshinae</name>
    <dbReference type="NCBI Taxonomy" id="93378"/>
    <lineage>
        <taxon>Bacteria</taxon>
        <taxon>Pseudomonadati</taxon>
        <taxon>Pseudomonadota</taxon>
        <taxon>Gammaproteobacteria</taxon>
        <taxon>Enterobacterales</taxon>
        <taxon>Hafniaceae</taxon>
        <taxon>Edwardsiella</taxon>
    </lineage>
</organism>
<dbReference type="Gene3D" id="1.20.120.30">
    <property type="entry name" value="Aspartate receptor, ligand-binding domain"/>
    <property type="match status" value="1"/>
</dbReference>
<evidence type="ECO:0000259" key="16">
    <source>
        <dbReference type="PROSITE" id="PS50885"/>
    </source>
</evidence>
<dbReference type="InterPro" id="IPR051310">
    <property type="entry name" value="MCP_chemotaxis"/>
</dbReference>
<keyword evidence="18" id="KW-0675">Receptor</keyword>
<keyword evidence="19" id="KW-1185">Reference proteome</keyword>
<feature type="transmembrane region" description="Helical" evidence="14">
    <location>
        <begin position="189"/>
        <end position="211"/>
    </location>
</feature>
<dbReference type="Pfam" id="PF00672">
    <property type="entry name" value="HAMP"/>
    <property type="match status" value="1"/>
</dbReference>
<dbReference type="InterPro" id="IPR003122">
    <property type="entry name" value="Tar_rcpt_lig-bd"/>
</dbReference>
<feature type="region of interest" description="Disordered" evidence="13">
    <location>
        <begin position="286"/>
        <end position="305"/>
    </location>
</feature>
<dbReference type="GO" id="GO:0004888">
    <property type="term" value="F:transmembrane signaling receptor activity"/>
    <property type="evidence" value="ECO:0007669"/>
    <property type="project" value="InterPro"/>
</dbReference>
<dbReference type="Proteomes" id="UP000175893">
    <property type="component" value="Chromosome"/>
</dbReference>
<dbReference type="Gene3D" id="1.10.287.950">
    <property type="entry name" value="Methyl-accepting chemotaxis protein"/>
    <property type="match status" value="1"/>
</dbReference>
<keyword evidence="5" id="KW-0997">Cell inner membrane</keyword>
<evidence type="ECO:0000256" key="13">
    <source>
        <dbReference type="SAM" id="MobiDB-lite"/>
    </source>
</evidence>
<evidence type="ECO:0000256" key="1">
    <source>
        <dbReference type="ARBA" id="ARBA00004429"/>
    </source>
</evidence>
<gene>
    <name evidence="18" type="primary">tsr_2</name>
    <name evidence="17" type="ORF">A9798_04730</name>
    <name evidence="18" type="ORF">NCTC12121_01022</name>
</gene>
<keyword evidence="8 14" id="KW-0472">Membrane</keyword>
<dbReference type="FunFam" id="1.10.287.950:FF:000001">
    <property type="entry name" value="Methyl-accepting chemotaxis sensory transducer"/>
    <property type="match status" value="1"/>
</dbReference>
<feature type="compositionally biased region" description="Low complexity" evidence="13">
    <location>
        <begin position="522"/>
        <end position="544"/>
    </location>
</feature>
<keyword evidence="7 14" id="KW-1133">Transmembrane helix</keyword>